<dbReference type="EMBL" id="CP023690">
    <property type="protein sequence ID" value="QEV57911.1"/>
    <property type="molecule type" value="Genomic_DNA"/>
</dbReference>
<feature type="domain" description="Peptidase S8/S53" evidence="8">
    <location>
        <begin position="149"/>
        <end position="374"/>
    </location>
</feature>
<keyword evidence="7" id="KW-0732">Signal</keyword>
<reference evidence="10 13" key="2">
    <citation type="submission" date="2020-08" db="EMBL/GenBank/DDBJ databases">
        <title>Genomic Encyclopedia of Type Strains, Phase III (KMG-III): the genomes of soil and plant-associated and newly described type strains.</title>
        <authorList>
            <person name="Whitman W."/>
        </authorList>
    </citation>
    <scope>NUCLEOTIDE SEQUENCE [LARGE SCALE GENOMIC DNA]</scope>
    <source>
        <strain evidence="10 13">CECT 3146</strain>
    </source>
</reference>
<evidence type="ECO:0000256" key="3">
    <source>
        <dbReference type="ARBA" id="ARBA00022801"/>
    </source>
</evidence>
<evidence type="ECO:0000256" key="6">
    <source>
        <dbReference type="RuleBase" id="RU003355"/>
    </source>
</evidence>
<dbReference type="FunFam" id="3.40.50.200:FF:000016">
    <property type="entry name" value="Proprotein convertase subtilisin/kexin type 9"/>
    <property type="match status" value="1"/>
</dbReference>
<dbReference type="InterPro" id="IPR010259">
    <property type="entry name" value="S8pro/Inhibitor_I9"/>
</dbReference>
<dbReference type="InterPro" id="IPR050131">
    <property type="entry name" value="Peptidase_S8_subtilisin-like"/>
</dbReference>
<evidence type="ECO:0000313" key="11">
    <source>
        <dbReference type="EMBL" id="QEV57911.1"/>
    </source>
</evidence>
<dbReference type="InterPro" id="IPR023828">
    <property type="entry name" value="Peptidase_S8_Ser-AS"/>
</dbReference>
<dbReference type="GO" id="GO:0006508">
    <property type="term" value="P:proteolysis"/>
    <property type="evidence" value="ECO:0007669"/>
    <property type="project" value="UniProtKB-KW"/>
</dbReference>
<evidence type="ECO:0000256" key="7">
    <source>
        <dbReference type="SAM" id="SignalP"/>
    </source>
</evidence>
<dbReference type="PRINTS" id="PR00723">
    <property type="entry name" value="SUBTILISIN"/>
</dbReference>
<dbReference type="Pfam" id="PF00082">
    <property type="entry name" value="Peptidase_S8"/>
    <property type="match status" value="1"/>
</dbReference>
<feature type="domain" description="Inhibitor I9" evidence="9">
    <location>
        <begin position="71"/>
        <end position="104"/>
    </location>
</feature>
<dbReference type="InterPro" id="IPR036852">
    <property type="entry name" value="Peptidase_S8/S53_dom_sf"/>
</dbReference>
<evidence type="ECO:0000256" key="4">
    <source>
        <dbReference type="ARBA" id="ARBA00022825"/>
    </source>
</evidence>
<dbReference type="InterPro" id="IPR034193">
    <property type="entry name" value="PCSK9_ProteinaseK-like"/>
</dbReference>
<dbReference type="Gene3D" id="3.40.50.200">
    <property type="entry name" value="Peptidase S8/S53 domain"/>
    <property type="match status" value="1"/>
</dbReference>
<dbReference type="EMBL" id="JACHJD010000001">
    <property type="protein sequence ID" value="MBB5101114.1"/>
    <property type="molecule type" value="Genomic_DNA"/>
</dbReference>
<feature type="active site" description="Charge relay system" evidence="5">
    <location>
        <position position="188"/>
    </location>
</feature>
<dbReference type="PROSITE" id="PS00137">
    <property type="entry name" value="SUBTILASE_HIS"/>
    <property type="match status" value="1"/>
</dbReference>
<evidence type="ECO:0000313" key="10">
    <source>
        <dbReference type="EMBL" id="MBB5101114.1"/>
    </source>
</evidence>
<feature type="signal peptide" evidence="7">
    <location>
        <begin position="1"/>
        <end position="30"/>
    </location>
</feature>
<evidence type="ECO:0000256" key="1">
    <source>
        <dbReference type="ARBA" id="ARBA00011073"/>
    </source>
</evidence>
<comment type="similarity">
    <text evidence="1 5 6">Belongs to the peptidase S8 family.</text>
</comment>
<dbReference type="InterPro" id="IPR022398">
    <property type="entry name" value="Peptidase_S8_His-AS"/>
</dbReference>
<dbReference type="OrthoDB" id="9798386at2"/>
<dbReference type="SUPFAM" id="SSF54897">
    <property type="entry name" value="Protease propeptides/inhibitors"/>
    <property type="match status" value="1"/>
</dbReference>
<dbReference type="KEGG" id="sspb:CP982_03625"/>
<dbReference type="CDD" id="cd04077">
    <property type="entry name" value="Peptidases_S8_PCSK9_ProteinaseK_like"/>
    <property type="match status" value="1"/>
</dbReference>
<name>A0A5P2X0F0_STRST</name>
<sequence length="404" mass="41772">MPRPPRRVAATALATAALATGLVTAPGATAGQRAPAPLHEADHALPGRYIVTLDPSVPSDRAAEQWRLPVRQTFREVLNGFSADLTPRQLRTVRRLPGVAAVEQVGIISGPRSTTWRRVADPTASWGLDRIDQRRLPLDGTFTPGEDGEGTTAYILDSGIDFDHADFEGRATLGYDAFGGDGKDCYGHGTSVASLAGGAVHGVARKARLVSVRVLNCENRGTSEGLLAGYEWVAKNAVPAAVVNSSLSSPLFPTTDAAVDKLAKDHGILTVAAAGNQGGNACLRSPARAASVLAVGNSTRGDIQSATSNYGRCVSLYAPGHQVLAARMGGGSATVNGTSFAAPYTTGAVLLALDDDAASTPAVLKQRIIDAATPDVLTVGPGSPNRLLYLGPSLTPDDPEEDNG</sequence>
<gene>
    <name evidence="11" type="ORF">CP982_03625</name>
    <name evidence="10" type="ORF">FHS40_000167</name>
</gene>
<dbReference type="PROSITE" id="PS00136">
    <property type="entry name" value="SUBTILASE_ASP"/>
    <property type="match status" value="1"/>
</dbReference>
<dbReference type="Gene3D" id="3.30.70.80">
    <property type="entry name" value="Peptidase S8 propeptide/proteinase inhibitor I9"/>
    <property type="match status" value="1"/>
</dbReference>
<dbReference type="GO" id="GO:0004252">
    <property type="term" value="F:serine-type endopeptidase activity"/>
    <property type="evidence" value="ECO:0007669"/>
    <property type="project" value="UniProtKB-UniRule"/>
</dbReference>
<evidence type="ECO:0000313" key="12">
    <source>
        <dbReference type="Proteomes" id="UP000326505"/>
    </source>
</evidence>
<dbReference type="GO" id="GO:0005615">
    <property type="term" value="C:extracellular space"/>
    <property type="evidence" value="ECO:0007669"/>
    <property type="project" value="TreeGrafter"/>
</dbReference>
<proteinExistence type="inferred from homology"/>
<protein>
    <submittedName>
        <fullName evidence="11">S8 family peptidase</fullName>
    </submittedName>
    <submittedName>
        <fullName evidence="10">Subtilisin family serine protease</fullName>
    </submittedName>
</protein>
<accession>A0A5P2X0F0</accession>
<reference evidence="11 12" key="1">
    <citation type="submission" date="2017-09" db="EMBL/GenBank/DDBJ databases">
        <authorList>
            <person name="Lee N."/>
            <person name="Cho B.-K."/>
        </authorList>
    </citation>
    <scope>NUCLEOTIDE SEQUENCE [LARGE SCALE GENOMIC DNA]</scope>
    <source>
        <strain evidence="11 12">ATCC 27465</strain>
    </source>
</reference>
<evidence type="ECO:0000256" key="2">
    <source>
        <dbReference type="ARBA" id="ARBA00022670"/>
    </source>
</evidence>
<feature type="chain" id="PRO_5044623025" evidence="7">
    <location>
        <begin position="31"/>
        <end position="404"/>
    </location>
</feature>
<dbReference type="InterPro" id="IPR015500">
    <property type="entry name" value="Peptidase_S8_subtilisin-rel"/>
</dbReference>
<dbReference type="PROSITE" id="PS51892">
    <property type="entry name" value="SUBTILASE"/>
    <property type="match status" value="1"/>
</dbReference>
<keyword evidence="2 5" id="KW-0645">Protease</keyword>
<dbReference type="Proteomes" id="UP000549009">
    <property type="component" value="Unassembled WGS sequence"/>
</dbReference>
<evidence type="ECO:0000313" key="13">
    <source>
        <dbReference type="Proteomes" id="UP000549009"/>
    </source>
</evidence>
<organism evidence="11 12">
    <name type="scientific">Streptomyces spectabilis</name>
    <dbReference type="NCBI Taxonomy" id="68270"/>
    <lineage>
        <taxon>Bacteria</taxon>
        <taxon>Bacillati</taxon>
        <taxon>Actinomycetota</taxon>
        <taxon>Actinomycetes</taxon>
        <taxon>Kitasatosporales</taxon>
        <taxon>Streptomycetaceae</taxon>
        <taxon>Streptomyces</taxon>
    </lineage>
</organism>
<dbReference type="InterPro" id="IPR037045">
    <property type="entry name" value="S8pro/Inhibitor_I9_sf"/>
</dbReference>
<dbReference type="RefSeq" id="WP_150509116.1">
    <property type="nucleotide sequence ID" value="NZ_BMSQ01000003.1"/>
</dbReference>
<dbReference type="PANTHER" id="PTHR43806">
    <property type="entry name" value="PEPTIDASE S8"/>
    <property type="match status" value="1"/>
</dbReference>
<keyword evidence="3 5" id="KW-0378">Hydrolase</keyword>
<dbReference type="AlphaFoldDB" id="A0A5P2X0F0"/>
<evidence type="ECO:0000259" key="8">
    <source>
        <dbReference type="Pfam" id="PF00082"/>
    </source>
</evidence>
<feature type="active site" description="Charge relay system" evidence="5">
    <location>
        <position position="339"/>
    </location>
</feature>
<dbReference type="PROSITE" id="PS00138">
    <property type="entry name" value="SUBTILASE_SER"/>
    <property type="match status" value="1"/>
</dbReference>
<evidence type="ECO:0000256" key="5">
    <source>
        <dbReference type="PROSITE-ProRule" id="PRU01240"/>
    </source>
</evidence>
<dbReference type="PANTHER" id="PTHR43806:SF11">
    <property type="entry name" value="CEREVISIN-RELATED"/>
    <property type="match status" value="1"/>
</dbReference>
<dbReference type="Pfam" id="PF05922">
    <property type="entry name" value="Inhibitor_I9"/>
    <property type="match status" value="1"/>
</dbReference>
<dbReference type="InterPro" id="IPR000209">
    <property type="entry name" value="Peptidase_S8/S53_dom"/>
</dbReference>
<keyword evidence="4 5" id="KW-0720">Serine protease</keyword>
<keyword evidence="13" id="KW-1185">Reference proteome</keyword>
<dbReference type="InterPro" id="IPR023827">
    <property type="entry name" value="Peptidase_S8_Asp-AS"/>
</dbReference>
<evidence type="ECO:0000259" key="9">
    <source>
        <dbReference type="Pfam" id="PF05922"/>
    </source>
</evidence>
<dbReference type="SUPFAM" id="SSF52743">
    <property type="entry name" value="Subtilisin-like"/>
    <property type="match status" value="1"/>
</dbReference>
<feature type="active site" description="Charge relay system" evidence="5">
    <location>
        <position position="157"/>
    </location>
</feature>
<dbReference type="Proteomes" id="UP000326505">
    <property type="component" value="Chromosome"/>
</dbReference>